<evidence type="ECO:0000313" key="1">
    <source>
        <dbReference type="EMBL" id="RKF17139.1"/>
    </source>
</evidence>
<dbReference type="EMBL" id="RAPE01000001">
    <property type="protein sequence ID" value="RKF17139.1"/>
    <property type="molecule type" value="Genomic_DNA"/>
</dbReference>
<organism evidence="1 2">
    <name type="scientific">Roseovarius spongiae</name>
    <dbReference type="NCBI Taxonomy" id="2320272"/>
    <lineage>
        <taxon>Bacteria</taxon>
        <taxon>Pseudomonadati</taxon>
        <taxon>Pseudomonadota</taxon>
        <taxon>Alphaproteobacteria</taxon>
        <taxon>Rhodobacterales</taxon>
        <taxon>Roseobacteraceae</taxon>
        <taxon>Roseovarius</taxon>
    </lineage>
</organism>
<evidence type="ECO:0000313" key="2">
    <source>
        <dbReference type="Proteomes" id="UP000281128"/>
    </source>
</evidence>
<gene>
    <name evidence="1" type="ORF">D6850_06415</name>
</gene>
<keyword evidence="2" id="KW-1185">Reference proteome</keyword>
<accession>A0A3A8AZR0</accession>
<name>A0A3A8AZR0_9RHOB</name>
<comment type="caution">
    <text evidence="1">The sequence shown here is derived from an EMBL/GenBank/DDBJ whole genome shotgun (WGS) entry which is preliminary data.</text>
</comment>
<sequence>MWSSLDEVMSMEIGSDTDAKKTADNGGVLIDIPIHPQLRLVLDALPKDTFTFLETRHGKSRSPNGLGNMMRK</sequence>
<reference evidence="1 2" key="1">
    <citation type="submission" date="2018-09" db="EMBL/GenBank/DDBJ databases">
        <title>Roseovarius spongiae sp. nov., isolated from a marine sponge.</title>
        <authorList>
            <person name="Zhuang L."/>
            <person name="Luo L."/>
        </authorList>
    </citation>
    <scope>NUCLEOTIDE SEQUENCE [LARGE SCALE GENOMIC DNA]</scope>
    <source>
        <strain evidence="1 2">HN-E21</strain>
    </source>
</reference>
<protein>
    <submittedName>
        <fullName evidence="1">Uncharacterized protein</fullName>
    </submittedName>
</protein>
<dbReference type="AlphaFoldDB" id="A0A3A8AZR0"/>
<proteinExistence type="predicted"/>
<dbReference type="Proteomes" id="UP000281128">
    <property type="component" value="Unassembled WGS sequence"/>
</dbReference>